<sequence length="73" mass="8179">MASNENSDQAARMDAMQEANENWDRQAAINAEDEERLNVETYRGSKRMKSNGGGRKVAYPERCSTGPMDPRNA</sequence>
<feature type="region of interest" description="Disordered" evidence="1">
    <location>
        <begin position="27"/>
        <end position="73"/>
    </location>
</feature>
<dbReference type="WBParaSite" id="jg10935">
    <property type="protein sequence ID" value="jg10935"/>
    <property type="gene ID" value="jg10935"/>
</dbReference>
<evidence type="ECO:0000256" key="1">
    <source>
        <dbReference type="SAM" id="MobiDB-lite"/>
    </source>
</evidence>
<dbReference type="Proteomes" id="UP000887574">
    <property type="component" value="Unplaced"/>
</dbReference>
<reference evidence="3" key="1">
    <citation type="submission" date="2022-11" db="UniProtKB">
        <authorList>
            <consortium name="WormBaseParasite"/>
        </authorList>
    </citation>
    <scope>IDENTIFICATION</scope>
</reference>
<accession>A0A915CND2</accession>
<dbReference type="AlphaFoldDB" id="A0A915CND2"/>
<proteinExistence type="predicted"/>
<keyword evidence="2" id="KW-1185">Reference proteome</keyword>
<evidence type="ECO:0000313" key="3">
    <source>
        <dbReference type="WBParaSite" id="jg10935"/>
    </source>
</evidence>
<name>A0A915CND2_9BILA</name>
<protein>
    <submittedName>
        <fullName evidence="3">Uncharacterized protein</fullName>
    </submittedName>
</protein>
<organism evidence="2 3">
    <name type="scientific">Ditylenchus dipsaci</name>
    <dbReference type="NCBI Taxonomy" id="166011"/>
    <lineage>
        <taxon>Eukaryota</taxon>
        <taxon>Metazoa</taxon>
        <taxon>Ecdysozoa</taxon>
        <taxon>Nematoda</taxon>
        <taxon>Chromadorea</taxon>
        <taxon>Rhabditida</taxon>
        <taxon>Tylenchina</taxon>
        <taxon>Tylenchomorpha</taxon>
        <taxon>Sphaerularioidea</taxon>
        <taxon>Anguinidae</taxon>
        <taxon>Anguininae</taxon>
        <taxon>Ditylenchus</taxon>
    </lineage>
</organism>
<evidence type="ECO:0000313" key="2">
    <source>
        <dbReference type="Proteomes" id="UP000887574"/>
    </source>
</evidence>